<feature type="non-terminal residue" evidence="13">
    <location>
        <position position="1"/>
    </location>
</feature>
<evidence type="ECO:0000256" key="8">
    <source>
        <dbReference type="PIRSR" id="PIRSR634016-3"/>
    </source>
</evidence>
<comment type="similarity">
    <text evidence="2">Belongs to the peptidase M1 family.</text>
</comment>
<dbReference type="Gene3D" id="2.60.40.1730">
    <property type="entry name" value="tricorn interacting facor f3 domain"/>
    <property type="match status" value="1"/>
</dbReference>
<dbReference type="PANTHER" id="PTHR11533:SF299">
    <property type="entry name" value="AMINOPEPTIDASE"/>
    <property type="match status" value="1"/>
</dbReference>
<dbReference type="GO" id="GO:0043171">
    <property type="term" value="P:peptide catabolic process"/>
    <property type="evidence" value="ECO:0007669"/>
    <property type="project" value="TreeGrafter"/>
</dbReference>
<evidence type="ECO:0000259" key="11">
    <source>
        <dbReference type="Pfam" id="PF11838"/>
    </source>
</evidence>
<dbReference type="SUPFAM" id="SSF55486">
    <property type="entry name" value="Metalloproteases ('zincins'), catalytic domain"/>
    <property type="match status" value="1"/>
</dbReference>
<feature type="non-terminal residue" evidence="13">
    <location>
        <position position="612"/>
    </location>
</feature>
<feature type="signal peptide" evidence="9">
    <location>
        <begin position="1"/>
        <end position="30"/>
    </location>
</feature>
<organism evidence="13">
    <name type="scientific">Lepeophtheirus salmonis</name>
    <name type="common">Salmon louse</name>
    <name type="synonym">Caligus salmonis</name>
    <dbReference type="NCBI Taxonomy" id="72036"/>
    <lineage>
        <taxon>Eukaryota</taxon>
        <taxon>Metazoa</taxon>
        <taxon>Ecdysozoa</taxon>
        <taxon>Arthropoda</taxon>
        <taxon>Crustacea</taxon>
        <taxon>Multicrustacea</taxon>
        <taxon>Hexanauplia</taxon>
        <taxon>Copepoda</taxon>
        <taxon>Siphonostomatoida</taxon>
        <taxon>Caligidae</taxon>
        <taxon>Lepeophtheirus</taxon>
    </lineage>
</organism>
<evidence type="ECO:0000259" key="10">
    <source>
        <dbReference type="Pfam" id="PF01433"/>
    </source>
</evidence>
<dbReference type="InterPro" id="IPR034016">
    <property type="entry name" value="M1_APN-typ"/>
</dbReference>
<dbReference type="GO" id="GO:0005886">
    <property type="term" value="C:plasma membrane"/>
    <property type="evidence" value="ECO:0007669"/>
    <property type="project" value="UniProtKB-SubCell"/>
</dbReference>
<dbReference type="Gene3D" id="1.25.50.20">
    <property type="match status" value="1"/>
</dbReference>
<protein>
    <recommendedName>
        <fullName evidence="14">Aminopeptidase</fullName>
    </recommendedName>
</protein>
<evidence type="ECO:0000256" key="4">
    <source>
        <dbReference type="ARBA" id="ARBA00022723"/>
    </source>
</evidence>
<evidence type="ECO:0000259" key="12">
    <source>
        <dbReference type="Pfam" id="PF17900"/>
    </source>
</evidence>
<dbReference type="InterPro" id="IPR042097">
    <property type="entry name" value="Aminopeptidase_N-like_N_sf"/>
</dbReference>
<reference evidence="13" key="1">
    <citation type="submission" date="2014-05" db="EMBL/GenBank/DDBJ databases">
        <authorList>
            <person name="Chronopoulou M."/>
        </authorList>
    </citation>
    <scope>NUCLEOTIDE SEQUENCE</scope>
    <source>
        <tissue evidence="13">Whole organism</tissue>
    </source>
</reference>
<dbReference type="Gene3D" id="2.60.40.1910">
    <property type="match status" value="1"/>
</dbReference>
<evidence type="ECO:0000256" key="1">
    <source>
        <dbReference type="ARBA" id="ARBA00004609"/>
    </source>
</evidence>
<evidence type="ECO:0000256" key="6">
    <source>
        <dbReference type="ARBA" id="ARBA00022833"/>
    </source>
</evidence>
<feature type="binding site" evidence="8">
    <location>
        <position position="340"/>
    </location>
    <ligand>
        <name>Zn(2+)</name>
        <dbReference type="ChEBI" id="CHEBI:29105"/>
        <note>catalytic</note>
    </ligand>
</feature>
<keyword evidence="9" id="KW-0732">Signal</keyword>
<dbReference type="PRINTS" id="PR00756">
    <property type="entry name" value="ALADIPTASE"/>
</dbReference>
<dbReference type="Gene3D" id="1.10.390.10">
    <property type="entry name" value="Neutral Protease Domain 2"/>
    <property type="match status" value="1"/>
</dbReference>
<comment type="cofactor">
    <cofactor evidence="8">
        <name>Zn(2+)</name>
        <dbReference type="ChEBI" id="CHEBI:29105"/>
    </cofactor>
    <text evidence="8">Binds 1 zinc ion per subunit.</text>
</comment>
<feature type="domain" description="ERAP1-like C-terminal" evidence="11">
    <location>
        <begin position="562"/>
        <end position="611"/>
    </location>
</feature>
<evidence type="ECO:0000256" key="2">
    <source>
        <dbReference type="ARBA" id="ARBA00010136"/>
    </source>
</evidence>
<dbReference type="InterPro" id="IPR050344">
    <property type="entry name" value="Peptidase_M1_aminopeptidases"/>
</dbReference>
<dbReference type="GO" id="GO:0070006">
    <property type="term" value="F:metalloaminopeptidase activity"/>
    <property type="evidence" value="ECO:0007669"/>
    <property type="project" value="TreeGrafter"/>
</dbReference>
<dbReference type="GO" id="GO:0005615">
    <property type="term" value="C:extracellular space"/>
    <property type="evidence" value="ECO:0007669"/>
    <property type="project" value="TreeGrafter"/>
</dbReference>
<dbReference type="GO" id="GO:0008270">
    <property type="term" value="F:zinc ion binding"/>
    <property type="evidence" value="ECO:0007669"/>
    <property type="project" value="InterPro"/>
</dbReference>
<feature type="domain" description="Peptidase M1 membrane alanine aminopeptidase" evidence="10">
    <location>
        <begin position="269"/>
        <end position="480"/>
    </location>
</feature>
<dbReference type="InterPro" id="IPR014782">
    <property type="entry name" value="Peptidase_M1_dom"/>
</dbReference>
<proteinExistence type="inferred from homology"/>
<keyword evidence="4 8" id="KW-0479">Metal-binding</keyword>
<dbReference type="Pfam" id="PF11838">
    <property type="entry name" value="ERAP1_C"/>
    <property type="match status" value="1"/>
</dbReference>
<feature type="binding site" evidence="8">
    <location>
        <position position="359"/>
    </location>
    <ligand>
        <name>Zn(2+)</name>
        <dbReference type="ChEBI" id="CHEBI:29105"/>
        <note>catalytic</note>
    </ligand>
</feature>
<dbReference type="CDD" id="cd09601">
    <property type="entry name" value="M1_APN-Q_like"/>
    <property type="match status" value="1"/>
</dbReference>
<evidence type="ECO:0000256" key="7">
    <source>
        <dbReference type="ARBA" id="ARBA00023049"/>
    </source>
</evidence>
<evidence type="ECO:0000256" key="5">
    <source>
        <dbReference type="ARBA" id="ARBA00022801"/>
    </source>
</evidence>
<keyword evidence="5" id="KW-0378">Hydrolase</keyword>
<dbReference type="InterPro" id="IPR045357">
    <property type="entry name" value="Aminopeptidase_N-like_N"/>
</dbReference>
<dbReference type="EMBL" id="HACA01005992">
    <property type="protein sequence ID" value="CDW23353.1"/>
    <property type="molecule type" value="Transcribed_RNA"/>
</dbReference>
<evidence type="ECO:0000313" key="13">
    <source>
        <dbReference type="EMBL" id="CDW23353.1"/>
    </source>
</evidence>
<feature type="chain" id="PRO_5005487618" description="Aminopeptidase" evidence="9">
    <location>
        <begin position="31"/>
        <end position="612"/>
    </location>
</feature>
<dbReference type="Pfam" id="PF17900">
    <property type="entry name" value="Peptidase_M1_N"/>
    <property type="match status" value="1"/>
</dbReference>
<keyword evidence="3" id="KW-0645">Protease</keyword>
<evidence type="ECO:0008006" key="14">
    <source>
        <dbReference type="Google" id="ProtNLM"/>
    </source>
</evidence>
<dbReference type="GO" id="GO:0005737">
    <property type="term" value="C:cytoplasm"/>
    <property type="evidence" value="ECO:0007669"/>
    <property type="project" value="TreeGrafter"/>
</dbReference>
<dbReference type="SUPFAM" id="SSF63737">
    <property type="entry name" value="Leukotriene A4 hydrolase N-terminal domain"/>
    <property type="match status" value="1"/>
</dbReference>
<dbReference type="Pfam" id="PF01433">
    <property type="entry name" value="Peptidase_M1"/>
    <property type="match status" value="1"/>
</dbReference>
<accession>A0A0K2TBI9</accession>
<dbReference type="InterPro" id="IPR001930">
    <property type="entry name" value="Peptidase_M1"/>
</dbReference>
<evidence type="ECO:0000256" key="3">
    <source>
        <dbReference type="ARBA" id="ARBA00022670"/>
    </source>
</evidence>
<dbReference type="GO" id="GO:0006508">
    <property type="term" value="P:proteolysis"/>
    <property type="evidence" value="ECO:0007669"/>
    <property type="project" value="UniProtKB-KW"/>
</dbReference>
<name>A0A0K2TBI9_LEPSM</name>
<sequence length="612" mass="71368">NRQIRSKMNVQKLYFLKLLFCVSLFKESMSKEFRLPKYVEPKHYDLTIIPDFDSAEFSFKGHVVIQFRCLEDSNKIILHSKGLEIINSTLVNGSTAIPIENEEVEEKFETKPVVVPNVLIIKTKEVLNKGSMYNLSIEYDSKNDFKGNRFYAGEYDNKKFYSTMIPLMYARTVFPCFDEPEFKAIFSLTLGRKPEMNSVSNMPIETKDIHIPKYNELVFDKFYETPNMSTYSMAFYVSELSSKGPVQKPSANFTMWGQEKNLGDDNKMLEKAADTYEKLQQYLNVSLPIKKQDLVVADFDYFQYTWGQINFVYHEMYIGKSISPYFNERNIINMGVKLGHQWFGNLVTPSWWSDLWLNEGTSTLFSYFVLENEIENIWQKFSYDVLQDMLQKDSNVKDSSPLRNKNSDVVISPPYFPILTKKGACLVRMINKTFGEHVFKKGFQEYLNNFSLKNVQQEDLWNSLQKFVKDIDIKSVMNEWTTQAGYPLVTVRVHEKGRCMAIIQKKFLDTKAYNSTQLWKIPLSYKLINITDQTFVGSNLTHIDNVTTTKIHDHLIGQNIIVIANYEILGLFRVNYDKKNWDKIIKQLHFGHEIIDVLNRAQLIDDSFSLVG</sequence>
<keyword evidence="6 8" id="KW-0862">Zinc</keyword>
<dbReference type="OrthoDB" id="10031169at2759"/>
<dbReference type="GO" id="GO:0042277">
    <property type="term" value="F:peptide binding"/>
    <property type="evidence" value="ECO:0007669"/>
    <property type="project" value="TreeGrafter"/>
</dbReference>
<dbReference type="PANTHER" id="PTHR11533">
    <property type="entry name" value="PROTEASE M1 ZINC METALLOPROTEASE"/>
    <property type="match status" value="1"/>
</dbReference>
<dbReference type="InterPro" id="IPR024571">
    <property type="entry name" value="ERAP1-like_C_dom"/>
</dbReference>
<evidence type="ECO:0000256" key="9">
    <source>
        <dbReference type="SAM" id="SignalP"/>
    </source>
</evidence>
<feature type="domain" description="Aminopeptidase N-like N-terminal" evidence="12">
    <location>
        <begin position="41"/>
        <end position="231"/>
    </location>
</feature>
<keyword evidence="7" id="KW-0482">Metalloprotease</keyword>
<dbReference type="InterPro" id="IPR027268">
    <property type="entry name" value="Peptidase_M4/M1_CTD_sf"/>
</dbReference>
<dbReference type="AlphaFoldDB" id="A0A0K2TBI9"/>
<comment type="subcellular location">
    <subcellularLocation>
        <location evidence="1">Cell membrane</location>
        <topology evidence="1">Lipid-anchor</topology>
        <topology evidence="1">GPI-anchor</topology>
    </subcellularLocation>
</comment>